<evidence type="ECO:0000256" key="1">
    <source>
        <dbReference type="SAM" id="MobiDB-lite"/>
    </source>
</evidence>
<dbReference type="AlphaFoldDB" id="A0AAQ4F4K6"/>
<feature type="compositionally biased region" description="Basic residues" evidence="1">
    <location>
        <begin position="28"/>
        <end position="37"/>
    </location>
</feature>
<name>A0AAQ4F4K6_AMBAM</name>
<gene>
    <name evidence="2" type="ORF">V5799_016632</name>
</gene>
<proteinExistence type="predicted"/>
<dbReference type="EMBL" id="JARKHS020007077">
    <property type="protein sequence ID" value="KAK8782027.1"/>
    <property type="molecule type" value="Genomic_DNA"/>
</dbReference>
<accession>A0AAQ4F4K6</accession>
<feature type="region of interest" description="Disordered" evidence="1">
    <location>
        <begin position="1"/>
        <end position="112"/>
    </location>
</feature>
<evidence type="ECO:0000313" key="2">
    <source>
        <dbReference type="EMBL" id="KAK8782027.1"/>
    </source>
</evidence>
<evidence type="ECO:0000313" key="3">
    <source>
        <dbReference type="Proteomes" id="UP001321473"/>
    </source>
</evidence>
<reference evidence="2 3" key="1">
    <citation type="journal article" date="2023" name="Arcadia Sci">
        <title>De novo assembly of a long-read Amblyomma americanum tick genome.</title>
        <authorList>
            <person name="Chou S."/>
            <person name="Poskanzer K.E."/>
            <person name="Rollins M."/>
            <person name="Thuy-Boun P.S."/>
        </authorList>
    </citation>
    <scope>NUCLEOTIDE SEQUENCE [LARGE SCALE GENOMIC DNA]</scope>
    <source>
        <strain evidence="2">F_SG_1</strain>
        <tissue evidence="2">Salivary glands</tissue>
    </source>
</reference>
<comment type="caution">
    <text evidence="2">The sequence shown here is derived from an EMBL/GenBank/DDBJ whole genome shotgun (WGS) entry which is preliminary data.</text>
</comment>
<dbReference type="Proteomes" id="UP001321473">
    <property type="component" value="Unassembled WGS sequence"/>
</dbReference>
<protein>
    <submittedName>
        <fullName evidence="2">Uncharacterized protein</fullName>
    </submittedName>
</protein>
<sequence length="124" mass="13984">MDDSDWTWDGDDFQPTKRPKLEGSSSTRKSKRPRRKQPGRERSRAKPCERSKHPLKKDEESGAKRGRRDRDRVPKKEKMVGSSADAQPPPGATMECGHVPNTEEEPPAEVMSPTAFLYLASGKH</sequence>
<feature type="compositionally biased region" description="Basic and acidic residues" evidence="1">
    <location>
        <begin position="38"/>
        <end position="79"/>
    </location>
</feature>
<feature type="compositionally biased region" description="Acidic residues" evidence="1">
    <location>
        <begin position="1"/>
        <end position="12"/>
    </location>
</feature>
<keyword evidence="3" id="KW-1185">Reference proteome</keyword>
<organism evidence="2 3">
    <name type="scientific">Amblyomma americanum</name>
    <name type="common">Lone star tick</name>
    <dbReference type="NCBI Taxonomy" id="6943"/>
    <lineage>
        <taxon>Eukaryota</taxon>
        <taxon>Metazoa</taxon>
        <taxon>Ecdysozoa</taxon>
        <taxon>Arthropoda</taxon>
        <taxon>Chelicerata</taxon>
        <taxon>Arachnida</taxon>
        <taxon>Acari</taxon>
        <taxon>Parasitiformes</taxon>
        <taxon>Ixodida</taxon>
        <taxon>Ixodoidea</taxon>
        <taxon>Ixodidae</taxon>
        <taxon>Amblyomminae</taxon>
        <taxon>Amblyomma</taxon>
    </lineage>
</organism>